<feature type="region of interest" description="Disordered" evidence="1">
    <location>
        <begin position="424"/>
        <end position="489"/>
    </location>
</feature>
<feature type="compositionally biased region" description="Polar residues" evidence="1">
    <location>
        <begin position="424"/>
        <end position="449"/>
    </location>
</feature>
<reference evidence="2" key="1">
    <citation type="journal article" date="2020" name="Stud. Mycol.">
        <title>101 Dothideomycetes genomes: a test case for predicting lifestyles and emergence of pathogens.</title>
        <authorList>
            <person name="Haridas S."/>
            <person name="Albert R."/>
            <person name="Binder M."/>
            <person name="Bloem J."/>
            <person name="Labutti K."/>
            <person name="Salamov A."/>
            <person name="Andreopoulos B."/>
            <person name="Baker S."/>
            <person name="Barry K."/>
            <person name="Bills G."/>
            <person name="Bluhm B."/>
            <person name="Cannon C."/>
            <person name="Castanera R."/>
            <person name="Culley D."/>
            <person name="Daum C."/>
            <person name="Ezra D."/>
            <person name="Gonzalez J."/>
            <person name="Henrissat B."/>
            <person name="Kuo A."/>
            <person name="Liang C."/>
            <person name="Lipzen A."/>
            <person name="Lutzoni F."/>
            <person name="Magnuson J."/>
            <person name="Mondo S."/>
            <person name="Nolan M."/>
            <person name="Ohm R."/>
            <person name="Pangilinan J."/>
            <person name="Park H.-J."/>
            <person name="Ramirez L."/>
            <person name="Alfaro M."/>
            <person name="Sun H."/>
            <person name="Tritt A."/>
            <person name="Yoshinaga Y."/>
            <person name="Zwiers L.-H."/>
            <person name="Turgeon B."/>
            <person name="Goodwin S."/>
            <person name="Spatafora J."/>
            <person name="Crous P."/>
            <person name="Grigoriev I."/>
        </authorList>
    </citation>
    <scope>NUCLEOTIDE SEQUENCE</scope>
    <source>
        <strain evidence="2">CBS 115976</strain>
    </source>
</reference>
<dbReference type="EMBL" id="MU004233">
    <property type="protein sequence ID" value="KAF2671360.1"/>
    <property type="molecule type" value="Genomic_DNA"/>
</dbReference>
<accession>A0A6A6UHT4</accession>
<evidence type="ECO:0000313" key="2">
    <source>
        <dbReference type="EMBL" id="KAF2671360.1"/>
    </source>
</evidence>
<organism evidence="2 3">
    <name type="scientific">Microthyrium microscopicum</name>
    <dbReference type="NCBI Taxonomy" id="703497"/>
    <lineage>
        <taxon>Eukaryota</taxon>
        <taxon>Fungi</taxon>
        <taxon>Dikarya</taxon>
        <taxon>Ascomycota</taxon>
        <taxon>Pezizomycotina</taxon>
        <taxon>Dothideomycetes</taxon>
        <taxon>Dothideomycetes incertae sedis</taxon>
        <taxon>Microthyriales</taxon>
        <taxon>Microthyriaceae</taxon>
        <taxon>Microthyrium</taxon>
    </lineage>
</organism>
<gene>
    <name evidence="2" type="ORF">BT63DRAFT_469149</name>
</gene>
<protein>
    <submittedName>
        <fullName evidence="2">Uncharacterized protein</fullName>
    </submittedName>
</protein>
<feature type="compositionally biased region" description="Polar residues" evidence="1">
    <location>
        <begin position="456"/>
        <end position="472"/>
    </location>
</feature>
<sequence length="489" mass="50673">MARTKNNKNRKAIERPRRNTRAPQRFDDEVFGTPDKANVKPEPPLDDEAVDRTYEENTSQDPNEALVDEGVGSPDADTANPESQSVVQDVEQADTADMDLEKPGEGVVDEDSAPPDTDNANAEERAQTSTGQPPVPPSKSPPESTQLPIAATAAAALSVLGSPATTQAPRGSMGPPPPPVATDSPSSTPAGTSSSGPRASNTTNTTSLVRGVNAPPSKIYLPKSYSTPEPLMHWVPVSYSEFEVMKAKRYILPITLSGPTGTTPWAQTPGRTAEKTVYWVWMTGAFRNLLAAEAGIPFALGEPTSYTAPTIGYPNLTGRSLATSPPGWVQPGGPPPVDAQDYVGLEAWRQSGGRIEVEAPAGRNETLRGNPTVIEGVTGGYWRRHRFTTAGPELIDHALNGANASTTTLTTDSMVVSGVTHGNVTSSATPLGPSSGTAAVAQTASSAGPSSIAPVGTSSTGADRPSYSTVARSETAVPSAAPSSASGAA</sequence>
<dbReference type="AlphaFoldDB" id="A0A6A6UHT4"/>
<keyword evidence="3" id="KW-1185">Reference proteome</keyword>
<feature type="region of interest" description="Disordered" evidence="1">
    <location>
        <begin position="1"/>
        <end position="213"/>
    </location>
</feature>
<dbReference type="Proteomes" id="UP000799302">
    <property type="component" value="Unassembled WGS sequence"/>
</dbReference>
<evidence type="ECO:0000313" key="3">
    <source>
        <dbReference type="Proteomes" id="UP000799302"/>
    </source>
</evidence>
<name>A0A6A6UHT4_9PEZI</name>
<feature type="compositionally biased region" description="Low complexity" evidence="1">
    <location>
        <begin position="476"/>
        <end position="489"/>
    </location>
</feature>
<feature type="compositionally biased region" description="Basic residues" evidence="1">
    <location>
        <begin position="1"/>
        <end position="10"/>
    </location>
</feature>
<feature type="compositionally biased region" description="Polar residues" evidence="1">
    <location>
        <begin position="198"/>
        <end position="208"/>
    </location>
</feature>
<feature type="compositionally biased region" description="Low complexity" evidence="1">
    <location>
        <begin position="181"/>
        <end position="197"/>
    </location>
</feature>
<evidence type="ECO:0000256" key="1">
    <source>
        <dbReference type="SAM" id="MobiDB-lite"/>
    </source>
</evidence>
<proteinExistence type="predicted"/>